<evidence type="ECO:0000259" key="1">
    <source>
        <dbReference type="Pfam" id="PF12281"/>
    </source>
</evidence>
<name>A0A9W6IZU6_9HYPH</name>
<dbReference type="EMBL" id="BSFI01000002">
    <property type="protein sequence ID" value="GLK66704.1"/>
    <property type="molecule type" value="Genomic_DNA"/>
</dbReference>
<organism evidence="2 3">
    <name type="scientific">Hansschlegelia plantiphila</name>
    <dbReference type="NCBI Taxonomy" id="374655"/>
    <lineage>
        <taxon>Bacteria</taxon>
        <taxon>Pseudomonadati</taxon>
        <taxon>Pseudomonadota</taxon>
        <taxon>Alphaproteobacteria</taxon>
        <taxon>Hyphomicrobiales</taxon>
        <taxon>Methylopilaceae</taxon>
        <taxon>Hansschlegelia</taxon>
    </lineage>
</organism>
<reference evidence="2" key="1">
    <citation type="journal article" date="2014" name="Int. J. Syst. Evol. Microbiol.">
        <title>Complete genome sequence of Corynebacterium casei LMG S-19264T (=DSM 44701T), isolated from a smear-ripened cheese.</title>
        <authorList>
            <consortium name="US DOE Joint Genome Institute (JGI-PGF)"/>
            <person name="Walter F."/>
            <person name="Albersmeier A."/>
            <person name="Kalinowski J."/>
            <person name="Ruckert C."/>
        </authorList>
    </citation>
    <scope>NUCLEOTIDE SEQUENCE</scope>
    <source>
        <strain evidence="2">VKM B-2347</strain>
    </source>
</reference>
<evidence type="ECO:0000313" key="2">
    <source>
        <dbReference type="EMBL" id="GLK66704.1"/>
    </source>
</evidence>
<dbReference type="InterPro" id="IPR058575">
    <property type="entry name" value="NTP_transf_8_dom"/>
</dbReference>
<accession>A0A9W6IZU6</accession>
<sequence length="303" mass="33538">MSFAVRRNRETLLRDYYDPVSGVKRQKSLGPRSSETEATAERFAAGKEQAAARLSDAKDALRRQAGVNRVLRLGRVPDIAARVVRELEDAGLLGRGVRVLGTNALFAYEAAAGVHFASDVMTTEDIDILFHARAKLRFAAEEGVQDRTLMSLLRKADATFEKTGAAFQAWNASGYLVDLIRPVRTPPWREDRSSISADPSDLNAVEIEGLLWHESAPPFESVAIDAKGFPVRLVVPDPRAFAVHKLWLSRKIDRNPLKRRRDEAQARAVAALTGRYLTHLPFEDAPLKSFPKTLVEAAAPLFA</sequence>
<proteinExistence type="predicted"/>
<feature type="domain" description="Nucleotidyltransferase-like" evidence="1">
    <location>
        <begin position="80"/>
        <end position="285"/>
    </location>
</feature>
<reference evidence="2" key="2">
    <citation type="submission" date="2023-01" db="EMBL/GenBank/DDBJ databases">
        <authorList>
            <person name="Sun Q."/>
            <person name="Evtushenko L."/>
        </authorList>
    </citation>
    <scope>NUCLEOTIDE SEQUENCE</scope>
    <source>
        <strain evidence="2">VKM B-2347</strain>
    </source>
</reference>
<dbReference type="RefSeq" id="WP_271166968.1">
    <property type="nucleotide sequence ID" value="NZ_BSFI01000002.1"/>
</dbReference>
<dbReference type="AlphaFoldDB" id="A0A9W6IZU6"/>
<keyword evidence="3" id="KW-1185">Reference proteome</keyword>
<evidence type="ECO:0000313" key="3">
    <source>
        <dbReference type="Proteomes" id="UP001143372"/>
    </source>
</evidence>
<dbReference type="Proteomes" id="UP001143372">
    <property type="component" value="Unassembled WGS sequence"/>
</dbReference>
<protein>
    <recommendedName>
        <fullName evidence="1">Nucleotidyltransferase-like domain-containing protein</fullName>
    </recommendedName>
</protein>
<dbReference type="Pfam" id="PF12281">
    <property type="entry name" value="NTP_transf_8"/>
    <property type="match status" value="1"/>
</dbReference>
<comment type="caution">
    <text evidence="2">The sequence shown here is derived from an EMBL/GenBank/DDBJ whole genome shotgun (WGS) entry which is preliminary data.</text>
</comment>
<gene>
    <name evidence="2" type="ORF">GCM10008179_03420</name>
</gene>